<evidence type="ECO:0000259" key="3">
    <source>
        <dbReference type="Pfam" id="PF24054"/>
    </source>
</evidence>
<feature type="compositionally biased region" description="Low complexity" evidence="1">
    <location>
        <begin position="367"/>
        <end position="429"/>
    </location>
</feature>
<dbReference type="VEuPathDB" id="FungiDB:SI65_02139"/>
<feature type="compositionally biased region" description="Basic and acidic residues" evidence="1">
    <location>
        <begin position="245"/>
        <end position="261"/>
    </location>
</feature>
<accession>A0A1E3BUB4</accession>
<dbReference type="Pfam" id="PF24054">
    <property type="entry name" value="DUF7357"/>
    <property type="match status" value="1"/>
</dbReference>
<feature type="compositionally biased region" description="Acidic residues" evidence="1">
    <location>
        <begin position="808"/>
        <end position="818"/>
    </location>
</feature>
<feature type="compositionally biased region" description="Acidic residues" evidence="1">
    <location>
        <begin position="267"/>
        <end position="276"/>
    </location>
</feature>
<evidence type="ECO:0000256" key="1">
    <source>
        <dbReference type="SAM" id="MobiDB-lite"/>
    </source>
</evidence>
<keyword evidence="6" id="KW-1185">Reference proteome</keyword>
<evidence type="ECO:0000313" key="5">
    <source>
        <dbReference type="EMBL" id="ODM24549.1"/>
    </source>
</evidence>
<dbReference type="EMBL" id="JXNT01000001">
    <property type="protein sequence ID" value="ODM24549.1"/>
    <property type="molecule type" value="Genomic_DNA"/>
</dbReference>
<comment type="caution">
    <text evidence="5">The sequence shown here is derived from an EMBL/GenBank/DDBJ whole genome shotgun (WGS) entry which is preliminary data.</text>
</comment>
<dbReference type="Pfam" id="PF23086">
    <property type="entry name" value="Tudor_Coilin"/>
    <property type="match status" value="1"/>
</dbReference>
<evidence type="ECO:0000259" key="2">
    <source>
        <dbReference type="Pfam" id="PF23086"/>
    </source>
</evidence>
<dbReference type="STRING" id="573508.A0A1E3BUB4"/>
<feature type="compositionally biased region" description="Basic and acidic residues" evidence="1">
    <location>
        <begin position="1027"/>
        <end position="1036"/>
    </location>
</feature>
<sequence>MRLHLVIQRHGLPVTRILWSTSSPSLEQTASYRPSANSSAIASTRAPNALFANSGYTIAQLLEDVNEVVPLETEPRLFGDRSTGQWGLEDYVVEVAGSECLHFMDVGGLLRDGDEVVIRALQISDLRARRLSGRHQTSVDGKHLIDGVPFGRPYLKRSTSSRPAINIPPRKKRRTVYGIGGGYEEEDTEWAPVDYEATGKELSQLPDQHGDYNEADDEDFYEDYHEGEDSEDDNEDDETGDGDETVIRHPVEERVEGKPEDAQVSESDFEHEAEAEDLTQELQELKEDMQMSGLDLLGVYDEQASRLRSTKSPTVQGSPSLKSPFLRSPGGRQVSKSVRFESGRQVQQQESPASHKVKSPVSAKQPSSAKSISSKGSTSSDSDSDSSISSDSSSSSSDENISNISSSGSSSESSDSSDSTDSTDSSSESSDSEDEDEERKITVNGLKVNPPGLGSLRTKKSNQRNKLRRRLSKLKEFGVLPEQADFSALREWEEKNGDWKFDGSALAKPLADEKRNAKEQEQAEFEAKRQKLLRDLAAGGVDVGAFTEKGNAPSAQGVEERQGQVSEEDREQAEFNAKRQKLLRDLEAGGVNVDAVTEKEHEQEQPKDDTTMEDVQAEPAKRRSLDVASSRRLLFGSLGVKTLKSKEEEEATRKKLAGKVNNFQSQRPVEAEQPDESEDDKDENWEDKLIIRATECVFDDIELTAPPFPFEQRWDEKAHEIIRQRKGWGKKRKRKDRIQVYDGGGEEYGYEEGYDGYDGYEDGYDGNWDYENGEMQLEYDDVEQEQPNGVEADGIEHEQTAPEKSENVEEGDLPELPEDISTIPDLTEDDLKKNSVIAFKQLDMSKDTNWQPRVSDYRVAEIHEIFEEDNILKLRLAKRHRRQPKANNDEEDDEDEGPRMYSGFEMPGFEDDEDDDGFREMSFADFIEPKLLRAGGGAGQGDGDGDNDISPVVEESVENTRPDPAPSVPNEPIEEGRRSPVENDQNIDSQVNRVDNSANEAAEAGSAEEKNDSIARERSESPAVKSPKFEGFRSPRVEGQTPPESAQREQPESTDDAAANQGNSNGQQSTQDPKQSSNEQSAGNRPTHLDNGPHARQSASPTTPNLRPNRKRHPK</sequence>
<feature type="compositionally biased region" description="Polar residues" evidence="1">
    <location>
        <begin position="306"/>
        <end position="321"/>
    </location>
</feature>
<feature type="region of interest" description="Disordered" evidence="1">
    <location>
        <begin position="544"/>
        <end position="626"/>
    </location>
</feature>
<feature type="domain" description="DUF7357" evidence="3">
    <location>
        <begin position="1"/>
        <end position="170"/>
    </location>
</feature>
<feature type="compositionally biased region" description="Low complexity" evidence="1">
    <location>
        <begin position="996"/>
        <end position="1005"/>
    </location>
</feature>
<feature type="compositionally biased region" description="Polar residues" evidence="1">
    <location>
        <begin position="1097"/>
        <end position="1106"/>
    </location>
</feature>
<name>A0A1E3BUB4_ASPCR</name>
<feature type="compositionally biased region" description="Acidic residues" evidence="1">
    <location>
        <begin position="672"/>
        <end position="685"/>
    </location>
</feature>
<feature type="region of interest" description="Disordered" evidence="1">
    <location>
        <begin position="644"/>
        <end position="685"/>
    </location>
</feature>
<feature type="compositionally biased region" description="Polar residues" evidence="1">
    <location>
        <begin position="1070"/>
        <end position="1084"/>
    </location>
</feature>
<dbReference type="EMBL" id="JXNT01000001">
    <property type="protein sequence ID" value="ODM24154.1"/>
    <property type="molecule type" value="Genomic_DNA"/>
</dbReference>
<dbReference type="AlphaFoldDB" id="A0A1E3BUB4"/>
<gene>
    <name evidence="4" type="ORF">SI65_01744</name>
    <name evidence="5" type="ORF">SI65_02139</name>
</gene>
<dbReference type="OrthoDB" id="3365616at2759"/>
<protein>
    <submittedName>
        <fullName evidence="5">Uncharacterized protein</fullName>
    </submittedName>
</protein>
<dbReference type="Proteomes" id="UP000094569">
    <property type="component" value="Unassembled WGS sequence"/>
</dbReference>
<feature type="compositionally biased region" description="Acidic residues" evidence="1">
    <location>
        <begin position="908"/>
        <end position="917"/>
    </location>
</feature>
<feature type="region of interest" description="Disordered" evidence="1">
    <location>
        <begin position="305"/>
        <end position="466"/>
    </location>
</feature>
<dbReference type="InterPro" id="IPR056398">
    <property type="entry name" value="Tudor_Coilin"/>
</dbReference>
<reference evidence="5 6" key="1">
    <citation type="journal article" date="2016" name="BMC Genomics">
        <title>Comparative genomic and transcriptomic analyses of the Fuzhuan brick tea-fermentation fungus Aspergillus cristatus.</title>
        <authorList>
            <person name="Ge Y."/>
            <person name="Wang Y."/>
            <person name="Liu Y."/>
            <person name="Tan Y."/>
            <person name="Ren X."/>
            <person name="Zhang X."/>
            <person name="Hyde K.D."/>
            <person name="Liu Y."/>
            <person name="Liu Z."/>
        </authorList>
    </citation>
    <scope>NUCLEOTIDE SEQUENCE [LARGE SCALE GENOMIC DNA]</scope>
    <source>
        <strain evidence="5 6">GZAAS20.1005</strain>
    </source>
</reference>
<feature type="region of interest" description="Disordered" evidence="1">
    <location>
        <begin position="876"/>
        <end position="1115"/>
    </location>
</feature>
<evidence type="ECO:0000313" key="4">
    <source>
        <dbReference type="EMBL" id="ODM24154.1"/>
    </source>
</evidence>
<feature type="compositionally biased region" description="Polar residues" evidence="1">
    <location>
        <begin position="982"/>
        <end position="995"/>
    </location>
</feature>
<feature type="compositionally biased region" description="Basic and acidic residues" evidence="1">
    <location>
        <begin position="572"/>
        <end position="587"/>
    </location>
</feature>
<feature type="region of interest" description="Disordered" evidence="1">
    <location>
        <begin position="224"/>
        <end position="276"/>
    </location>
</feature>
<feature type="compositionally biased region" description="Basic and acidic residues" evidence="1">
    <location>
        <begin position="794"/>
        <end position="807"/>
    </location>
</feature>
<feature type="compositionally biased region" description="Low complexity" evidence="1">
    <location>
        <begin position="1057"/>
        <end position="1069"/>
    </location>
</feature>
<organism evidence="5 6">
    <name type="scientific">Aspergillus cristatus</name>
    <name type="common">Chinese Fuzhuan brick tea-fermentation fungus</name>
    <name type="synonym">Eurotium cristatum</name>
    <dbReference type="NCBI Taxonomy" id="573508"/>
    <lineage>
        <taxon>Eukaryota</taxon>
        <taxon>Fungi</taxon>
        <taxon>Dikarya</taxon>
        <taxon>Ascomycota</taxon>
        <taxon>Pezizomycotina</taxon>
        <taxon>Eurotiomycetes</taxon>
        <taxon>Eurotiomycetidae</taxon>
        <taxon>Eurotiales</taxon>
        <taxon>Aspergillaceae</taxon>
        <taxon>Aspergillus</taxon>
        <taxon>Aspergillus subgen. Aspergillus</taxon>
    </lineage>
</organism>
<feature type="compositionally biased region" description="Basic and acidic residues" evidence="1">
    <location>
        <begin position="1007"/>
        <end position="1020"/>
    </location>
</feature>
<dbReference type="VEuPathDB" id="FungiDB:SI65_01744"/>
<feature type="compositionally biased region" description="Basic and acidic residues" evidence="1">
    <location>
        <begin position="644"/>
        <end position="653"/>
    </location>
</feature>
<proteinExistence type="predicted"/>
<dbReference type="InterPro" id="IPR055781">
    <property type="entry name" value="DUF7357"/>
</dbReference>
<feature type="region of interest" description="Disordered" evidence="1">
    <location>
        <begin position="784"/>
        <end position="827"/>
    </location>
</feature>
<feature type="compositionally biased region" description="Acidic residues" evidence="1">
    <location>
        <begin position="224"/>
        <end position="244"/>
    </location>
</feature>
<feature type="compositionally biased region" description="Acidic residues" evidence="1">
    <location>
        <begin position="744"/>
        <end position="764"/>
    </location>
</feature>
<feature type="compositionally biased region" description="Basic and acidic residues" evidence="1">
    <location>
        <begin position="596"/>
        <end position="610"/>
    </location>
</feature>
<feature type="compositionally biased region" description="Basic residues" evidence="1">
    <location>
        <begin position="457"/>
        <end position="466"/>
    </location>
</feature>
<feature type="region of interest" description="Disordered" evidence="1">
    <location>
        <begin position="744"/>
        <end position="771"/>
    </location>
</feature>
<evidence type="ECO:0000313" key="6">
    <source>
        <dbReference type="Proteomes" id="UP000094569"/>
    </source>
</evidence>
<feature type="domain" description="Coilin tudor" evidence="2">
    <location>
        <begin position="819"/>
        <end position="900"/>
    </location>
</feature>